<name>A0ABT5HZ13_9CAUL</name>
<dbReference type="EMBL" id="JAQQKX010000022">
    <property type="protein sequence ID" value="MDC7685162.1"/>
    <property type="molecule type" value="Genomic_DNA"/>
</dbReference>
<reference evidence="2 3" key="1">
    <citation type="submission" date="2023-01" db="EMBL/GenBank/DDBJ databases">
        <title>Novel species of the genus Asticcacaulis isolated from rivers.</title>
        <authorList>
            <person name="Lu H."/>
        </authorList>
    </citation>
    <scope>NUCLEOTIDE SEQUENCE [LARGE SCALE GENOMIC DNA]</scope>
    <source>
        <strain evidence="2 3">BYS171W</strain>
    </source>
</reference>
<dbReference type="Pfam" id="PF16976">
    <property type="entry name" value="RcpC"/>
    <property type="match status" value="1"/>
</dbReference>
<organism evidence="2 3">
    <name type="scientific">Asticcacaulis aquaticus</name>
    <dbReference type="NCBI Taxonomy" id="2984212"/>
    <lineage>
        <taxon>Bacteria</taxon>
        <taxon>Pseudomonadati</taxon>
        <taxon>Pseudomonadota</taxon>
        <taxon>Alphaproteobacteria</taxon>
        <taxon>Caulobacterales</taxon>
        <taxon>Caulobacteraceae</taxon>
        <taxon>Asticcacaulis</taxon>
    </lineage>
</organism>
<dbReference type="InterPro" id="IPR017592">
    <property type="entry name" value="Pilus_assmbl_Flp-typ_CpaB"/>
</dbReference>
<evidence type="ECO:0000259" key="1">
    <source>
        <dbReference type="SMART" id="SM00858"/>
    </source>
</evidence>
<dbReference type="RefSeq" id="WP_272749667.1">
    <property type="nucleotide sequence ID" value="NZ_JAQQKX010000022.1"/>
</dbReference>
<dbReference type="InterPro" id="IPR031571">
    <property type="entry name" value="RcpC_dom"/>
</dbReference>
<dbReference type="SMART" id="SM00858">
    <property type="entry name" value="SAF"/>
    <property type="match status" value="1"/>
</dbReference>
<sequence length="308" mass="32003">MKASRYVVIGIAAIAALLLAFLVRGMIGGNGSQPAAATPVAAEVPQVKVLVAARDLKVGERLTEADLTWKDWPESAVTAAYLTDRPVTPAAATAVKSPEETPQKVEAKTTDAAGKAVEAADKMLNPTKGMDAVLGGVVREEILANEPIIMRKVVRADEGGFMAVMLAPGMRAMAVPVSVENTAGGFILPGDRVDILVSAEVRKSDGQSNFVARPVLRNVKVLAIDQAVQAKADQPSVIGATATLELTPEDGQALAQAKAQGTLSLMLRSYADVGGPSGRVAALPQNAPADRKVTVIRNGQSSEVPVSR</sequence>
<dbReference type="CDD" id="cd11614">
    <property type="entry name" value="SAF_CpaB_FlgA_like"/>
    <property type="match status" value="1"/>
</dbReference>
<feature type="domain" description="SAF" evidence="1">
    <location>
        <begin position="47"/>
        <end position="154"/>
    </location>
</feature>
<gene>
    <name evidence="2" type="primary">cpaB</name>
    <name evidence="2" type="ORF">PQU92_17905</name>
</gene>
<dbReference type="Pfam" id="PF08666">
    <property type="entry name" value="SAF"/>
    <property type="match status" value="1"/>
</dbReference>
<dbReference type="Proteomes" id="UP001214854">
    <property type="component" value="Unassembled WGS sequence"/>
</dbReference>
<keyword evidence="3" id="KW-1185">Reference proteome</keyword>
<evidence type="ECO:0000313" key="3">
    <source>
        <dbReference type="Proteomes" id="UP001214854"/>
    </source>
</evidence>
<accession>A0ABT5HZ13</accession>
<evidence type="ECO:0000313" key="2">
    <source>
        <dbReference type="EMBL" id="MDC7685162.1"/>
    </source>
</evidence>
<dbReference type="InterPro" id="IPR013974">
    <property type="entry name" value="SAF"/>
</dbReference>
<dbReference type="NCBIfam" id="TIGR03177">
    <property type="entry name" value="pilus_cpaB"/>
    <property type="match status" value="1"/>
</dbReference>
<proteinExistence type="predicted"/>
<comment type="caution">
    <text evidence="2">The sequence shown here is derived from an EMBL/GenBank/DDBJ whole genome shotgun (WGS) entry which is preliminary data.</text>
</comment>
<protein>
    <submittedName>
        <fullName evidence="2">Flp pilus assembly protein CpaB</fullName>
    </submittedName>
</protein>